<gene>
    <name evidence="1" type="ORF">AGLY_007381</name>
</gene>
<evidence type="ECO:0008006" key="3">
    <source>
        <dbReference type="Google" id="ProtNLM"/>
    </source>
</evidence>
<dbReference type="OrthoDB" id="6608000at2759"/>
<protein>
    <recommendedName>
        <fullName evidence="3">HAT C-terminal dimerisation domain-containing protein</fullName>
    </recommendedName>
</protein>
<sequence>MPKRKCHFSDNYTKEWSFIKRGRNEYEAHCTICNIFISVSHSGKTSIHNHNKSNTHKSNISIASSSQDISTFMVKENTPEDILVCAAELTTAYKVVNHHQSFNSLDCNTKLNSKLYPDSKIAAKQSTARTKATAIIKNILAPHSLQTIKEEIEQVPFYGVLTDASNHNAEKMFPLIIQYFSETKGMQLKLIKLNSLENETSETIVKFCINTLNNLNISLHKLIAYSADNTNTNFGGRDRHGTNNVYFKLQSILSKDIEGIGCPAHILHNTASTSTDVLSVDVESIVLKIYKYFSIFTVRNERLKSFCEEADVHYANLQFHSRTRWLSLLSAIEQVKKIINDLEQTLSERAEANFLGIKTKIEYNKIKDDAQLFVSIKLFDEEVDNYYKTAREYLQQWSNPPIKFEVFSWMDLTSSLQWQDVEKTITYLKEKGIDTTDSCFEEILYLKNFIDKQKFDEDWNKKNMHDKWLHFFQKTDVLERKRNLILMCQYLYAIPGHNANVERIFSLIMAQWTKERNRLQVETVESIIQCKFNFKMTCSEFHTYAMGKPELLKQKV</sequence>
<reference evidence="1 2" key="1">
    <citation type="submission" date="2019-08" db="EMBL/GenBank/DDBJ databases">
        <title>The genome of the soybean aphid Biotype 1, its phylome, world population structure and adaptation to the North American continent.</title>
        <authorList>
            <person name="Giordano R."/>
            <person name="Donthu R.K."/>
            <person name="Hernandez A.G."/>
            <person name="Wright C.L."/>
            <person name="Zimin A.V."/>
        </authorList>
    </citation>
    <scope>NUCLEOTIDE SEQUENCE [LARGE SCALE GENOMIC DNA]</scope>
    <source>
        <tissue evidence="1">Whole aphids</tissue>
    </source>
</reference>
<proteinExistence type="predicted"/>
<dbReference type="PANTHER" id="PTHR37162">
    <property type="entry name" value="HAT FAMILY DIMERISATION DOMAINCONTAINING PROTEIN-RELATED"/>
    <property type="match status" value="1"/>
</dbReference>
<dbReference type="EMBL" id="VYZN01000024">
    <property type="protein sequence ID" value="KAE9536158.1"/>
    <property type="molecule type" value="Genomic_DNA"/>
</dbReference>
<evidence type="ECO:0000313" key="1">
    <source>
        <dbReference type="EMBL" id="KAE9536158.1"/>
    </source>
</evidence>
<dbReference type="SUPFAM" id="SSF53098">
    <property type="entry name" value="Ribonuclease H-like"/>
    <property type="match status" value="1"/>
</dbReference>
<dbReference type="PANTHER" id="PTHR37162:SF10">
    <property type="entry name" value="DUF4371 DOMAIN-CONTAINING PROTEIN"/>
    <property type="match status" value="1"/>
</dbReference>
<accession>A0A6G0TQR7</accession>
<comment type="caution">
    <text evidence="1">The sequence shown here is derived from an EMBL/GenBank/DDBJ whole genome shotgun (WGS) entry which is preliminary data.</text>
</comment>
<organism evidence="1 2">
    <name type="scientific">Aphis glycines</name>
    <name type="common">Soybean aphid</name>
    <dbReference type="NCBI Taxonomy" id="307491"/>
    <lineage>
        <taxon>Eukaryota</taxon>
        <taxon>Metazoa</taxon>
        <taxon>Ecdysozoa</taxon>
        <taxon>Arthropoda</taxon>
        <taxon>Hexapoda</taxon>
        <taxon>Insecta</taxon>
        <taxon>Pterygota</taxon>
        <taxon>Neoptera</taxon>
        <taxon>Paraneoptera</taxon>
        <taxon>Hemiptera</taxon>
        <taxon>Sternorrhyncha</taxon>
        <taxon>Aphidomorpha</taxon>
        <taxon>Aphidoidea</taxon>
        <taxon>Aphididae</taxon>
        <taxon>Aphidini</taxon>
        <taxon>Aphis</taxon>
        <taxon>Aphis</taxon>
    </lineage>
</organism>
<dbReference type="Proteomes" id="UP000475862">
    <property type="component" value="Unassembled WGS sequence"/>
</dbReference>
<dbReference type="AlphaFoldDB" id="A0A6G0TQR7"/>
<name>A0A6G0TQR7_APHGL</name>
<evidence type="ECO:0000313" key="2">
    <source>
        <dbReference type="Proteomes" id="UP000475862"/>
    </source>
</evidence>
<dbReference type="InterPro" id="IPR012337">
    <property type="entry name" value="RNaseH-like_sf"/>
</dbReference>
<keyword evidence="2" id="KW-1185">Reference proteome</keyword>